<keyword evidence="2 5" id="KW-0863">Zinc-finger</keyword>
<evidence type="ECO:0000313" key="9">
    <source>
        <dbReference type="Proteomes" id="UP000821866"/>
    </source>
</evidence>
<evidence type="ECO:0000256" key="2">
    <source>
        <dbReference type="ARBA" id="ARBA00022771"/>
    </source>
</evidence>
<evidence type="ECO:0000256" key="6">
    <source>
        <dbReference type="SAM" id="MobiDB-lite"/>
    </source>
</evidence>
<sequence>MGRCCVPNSRGNYDTGPKVRVFSFPKDARRVVWERAVRRDDVDIRSLRDPKVCELHFKPEYLRTTTTYTDPTTGRKIEAAMGATRLTPDAVPTIFPNSPAYLSDCAPVREEPEEKRKRREASHLEEAIRQSISSHEEEDRLNKLQSYEDLVSQLQRVDLSSYWTAVQAANTVLFLHVEGEDPPEVERSVVVSRNMEVTAFWRKAKLPGKDLLVPSRLGDLRCLQTALDSARRFRGPDVCVKDDKVKATFNLLFSLLDSLSSDDLLPQEKIETLGFIKEQLELLQKNDHSVRAPRLCFGTEETVGLAVVSITFVSQSSEHGCALDPLPLLSSSVVDCRASTEAYQVACDRCEAEFIVPVAVSSAPAPASRTDYHVVLPARINCLTSAIRSSSGLGSSTTGKMLNNPFLCTLQVLASLFVSQSSEHGCALDPLPLPSSSVVDCRASTEAYQVACDRCEAEFIVPGAVSSAPAPASGTDYHVVLPARINCLTSAIPSSGLGSSTTGKMLNNPFLCTLQSFLVGAWLLPQHDASTVPVLQVQLVPPAPIIDEPCFRHQPDLETTFKPFLNKQASSTWSTLDTDYLKDGHRTPAFSGHEGAAGMCSSLTKPLLFVVQTHVTLVIVIVIWICSQSVNQTTATTQWPPLFQYCAGASRTSLRFHQQEKVVIITAAISYISLYYICF</sequence>
<gene>
    <name evidence="8" type="ORF">HPB51_025610</name>
</gene>
<dbReference type="VEuPathDB" id="VectorBase:LOC119162035"/>
<evidence type="ECO:0000259" key="7">
    <source>
        <dbReference type="PROSITE" id="PS50950"/>
    </source>
</evidence>
<feature type="region of interest" description="Disordered" evidence="6">
    <location>
        <begin position="111"/>
        <end position="135"/>
    </location>
</feature>
<dbReference type="SMART" id="SM00692">
    <property type="entry name" value="DM3"/>
    <property type="match status" value="1"/>
</dbReference>
<keyword evidence="9" id="KW-1185">Reference proteome</keyword>
<comment type="caution">
    <text evidence="8">The sequence shown here is derived from an EMBL/GenBank/DDBJ whole genome shotgun (WGS) entry which is preliminary data.</text>
</comment>
<evidence type="ECO:0000256" key="1">
    <source>
        <dbReference type="ARBA" id="ARBA00022723"/>
    </source>
</evidence>
<dbReference type="InterPro" id="IPR026516">
    <property type="entry name" value="THAP1/10"/>
</dbReference>
<dbReference type="Proteomes" id="UP000821866">
    <property type="component" value="Chromosome 9"/>
</dbReference>
<evidence type="ECO:0000256" key="3">
    <source>
        <dbReference type="ARBA" id="ARBA00022833"/>
    </source>
</evidence>
<evidence type="ECO:0000256" key="4">
    <source>
        <dbReference type="ARBA" id="ARBA00023125"/>
    </source>
</evidence>
<evidence type="ECO:0000256" key="5">
    <source>
        <dbReference type="PROSITE-ProRule" id="PRU00309"/>
    </source>
</evidence>
<reference evidence="8" key="1">
    <citation type="journal article" date="2020" name="Cell">
        <title>Large-Scale Comparative Analyses of Tick Genomes Elucidate Their Genetic Diversity and Vector Capacities.</title>
        <authorList>
            <consortium name="Tick Genome and Microbiome Consortium (TIGMIC)"/>
            <person name="Jia N."/>
            <person name="Wang J."/>
            <person name="Shi W."/>
            <person name="Du L."/>
            <person name="Sun Y."/>
            <person name="Zhan W."/>
            <person name="Jiang J.F."/>
            <person name="Wang Q."/>
            <person name="Zhang B."/>
            <person name="Ji P."/>
            <person name="Bell-Sakyi L."/>
            <person name="Cui X.M."/>
            <person name="Yuan T.T."/>
            <person name="Jiang B.G."/>
            <person name="Yang W.F."/>
            <person name="Lam T.T."/>
            <person name="Chang Q.C."/>
            <person name="Ding S.J."/>
            <person name="Wang X.J."/>
            <person name="Zhu J.G."/>
            <person name="Ruan X.D."/>
            <person name="Zhao L."/>
            <person name="Wei J.T."/>
            <person name="Ye R.Z."/>
            <person name="Que T.C."/>
            <person name="Du C.H."/>
            <person name="Zhou Y.H."/>
            <person name="Cheng J.X."/>
            <person name="Dai P.F."/>
            <person name="Guo W.B."/>
            <person name="Han X.H."/>
            <person name="Huang E.J."/>
            <person name="Li L.F."/>
            <person name="Wei W."/>
            <person name="Gao Y.C."/>
            <person name="Liu J.Z."/>
            <person name="Shao H.Z."/>
            <person name="Wang X."/>
            <person name="Wang C.C."/>
            <person name="Yang T.C."/>
            <person name="Huo Q.B."/>
            <person name="Li W."/>
            <person name="Chen H.Y."/>
            <person name="Chen S.E."/>
            <person name="Zhou L.G."/>
            <person name="Ni X.B."/>
            <person name="Tian J.H."/>
            <person name="Sheng Y."/>
            <person name="Liu T."/>
            <person name="Pan Y.S."/>
            <person name="Xia L.Y."/>
            <person name="Li J."/>
            <person name="Zhao F."/>
            <person name="Cao W.C."/>
        </authorList>
    </citation>
    <scope>NUCLEOTIDE SEQUENCE</scope>
    <source>
        <strain evidence="8">Rmic-2018</strain>
    </source>
</reference>
<protein>
    <recommendedName>
        <fullName evidence="7">THAP-type domain-containing protein</fullName>
    </recommendedName>
</protein>
<dbReference type="Pfam" id="PF05485">
    <property type="entry name" value="THAP"/>
    <property type="match status" value="1"/>
</dbReference>
<dbReference type="GO" id="GO:0008270">
    <property type="term" value="F:zinc ion binding"/>
    <property type="evidence" value="ECO:0007669"/>
    <property type="project" value="UniProtKB-KW"/>
</dbReference>
<name>A0A9J6D8S3_RHIMP</name>
<proteinExistence type="predicted"/>
<keyword evidence="4 5" id="KW-0238">DNA-binding</keyword>
<dbReference type="AlphaFoldDB" id="A0A9J6D8S3"/>
<dbReference type="SUPFAM" id="SSF57716">
    <property type="entry name" value="Glucocorticoid receptor-like (DNA-binding domain)"/>
    <property type="match status" value="1"/>
</dbReference>
<accession>A0A9J6D8S3</accession>
<organism evidence="8 9">
    <name type="scientific">Rhipicephalus microplus</name>
    <name type="common">Cattle tick</name>
    <name type="synonym">Boophilus microplus</name>
    <dbReference type="NCBI Taxonomy" id="6941"/>
    <lineage>
        <taxon>Eukaryota</taxon>
        <taxon>Metazoa</taxon>
        <taxon>Ecdysozoa</taxon>
        <taxon>Arthropoda</taxon>
        <taxon>Chelicerata</taxon>
        <taxon>Arachnida</taxon>
        <taxon>Acari</taxon>
        <taxon>Parasitiformes</taxon>
        <taxon>Ixodida</taxon>
        <taxon>Ixodoidea</taxon>
        <taxon>Ixodidae</taxon>
        <taxon>Rhipicephalinae</taxon>
        <taxon>Rhipicephalus</taxon>
        <taxon>Boophilus</taxon>
    </lineage>
</organism>
<dbReference type="InterPro" id="IPR006612">
    <property type="entry name" value="THAP_Znf"/>
</dbReference>
<dbReference type="PANTHER" id="PTHR46600:SF11">
    <property type="entry name" value="THAP DOMAIN-CONTAINING PROTEIN 10"/>
    <property type="match status" value="1"/>
</dbReference>
<dbReference type="PANTHER" id="PTHR46600">
    <property type="entry name" value="THAP DOMAIN-CONTAINING"/>
    <property type="match status" value="1"/>
</dbReference>
<reference evidence="8" key="2">
    <citation type="submission" date="2021-09" db="EMBL/GenBank/DDBJ databases">
        <authorList>
            <person name="Jia N."/>
            <person name="Wang J."/>
            <person name="Shi W."/>
            <person name="Du L."/>
            <person name="Sun Y."/>
            <person name="Zhan W."/>
            <person name="Jiang J."/>
            <person name="Wang Q."/>
            <person name="Zhang B."/>
            <person name="Ji P."/>
            <person name="Sakyi L.B."/>
            <person name="Cui X."/>
            <person name="Yuan T."/>
            <person name="Jiang B."/>
            <person name="Yang W."/>
            <person name="Lam T.T.-Y."/>
            <person name="Chang Q."/>
            <person name="Ding S."/>
            <person name="Wang X."/>
            <person name="Zhu J."/>
            <person name="Ruan X."/>
            <person name="Zhao L."/>
            <person name="Wei J."/>
            <person name="Que T."/>
            <person name="Du C."/>
            <person name="Cheng J."/>
            <person name="Dai P."/>
            <person name="Han X."/>
            <person name="Huang E."/>
            <person name="Gao Y."/>
            <person name="Liu J."/>
            <person name="Shao H."/>
            <person name="Ye R."/>
            <person name="Li L."/>
            <person name="Wei W."/>
            <person name="Wang X."/>
            <person name="Wang C."/>
            <person name="Huo Q."/>
            <person name="Li W."/>
            <person name="Guo W."/>
            <person name="Chen H."/>
            <person name="Chen S."/>
            <person name="Zhou L."/>
            <person name="Zhou L."/>
            <person name="Ni X."/>
            <person name="Tian J."/>
            <person name="Zhou Y."/>
            <person name="Sheng Y."/>
            <person name="Liu T."/>
            <person name="Pan Y."/>
            <person name="Xia L."/>
            <person name="Li J."/>
            <person name="Zhao F."/>
            <person name="Cao W."/>
        </authorList>
    </citation>
    <scope>NUCLEOTIDE SEQUENCE</scope>
    <source>
        <strain evidence="8">Rmic-2018</strain>
        <tissue evidence="8">Larvae</tissue>
    </source>
</reference>
<keyword evidence="1" id="KW-0479">Metal-binding</keyword>
<dbReference type="PROSITE" id="PS50950">
    <property type="entry name" value="ZF_THAP"/>
    <property type="match status" value="1"/>
</dbReference>
<keyword evidence="3" id="KW-0862">Zinc</keyword>
<feature type="domain" description="THAP-type" evidence="7">
    <location>
        <begin position="1"/>
        <end position="95"/>
    </location>
</feature>
<dbReference type="SMART" id="SM00980">
    <property type="entry name" value="THAP"/>
    <property type="match status" value="1"/>
</dbReference>
<evidence type="ECO:0000313" key="8">
    <source>
        <dbReference type="EMBL" id="KAH8010175.1"/>
    </source>
</evidence>
<dbReference type="GO" id="GO:0043565">
    <property type="term" value="F:sequence-specific DNA binding"/>
    <property type="evidence" value="ECO:0007669"/>
    <property type="project" value="InterPro"/>
</dbReference>
<dbReference type="EMBL" id="JABSTU010000011">
    <property type="protein sequence ID" value="KAH8010175.1"/>
    <property type="molecule type" value="Genomic_DNA"/>
</dbReference>